<keyword evidence="2" id="KW-0472">Membrane</keyword>
<keyword evidence="2" id="KW-1133">Transmembrane helix</keyword>
<dbReference type="EMBL" id="CABMJJ010000001">
    <property type="protein sequence ID" value="VVC02600.1"/>
    <property type="molecule type" value="Genomic_DNA"/>
</dbReference>
<sequence length="202" mass="21645">MNKKKSSKAHTQSEISESEEPEPVSPVPTKKDNTILKWGAVIILLAIALFFVNFYLNPNQQFVFGKNITEDEFKDVFASAQKVYIVMDVRNSGDQTTTNNVLQCGVDFAASSGMGGKDVTPLSFADDGCIVPSGKKTMAECLPMINDGVVVYVRGGSDPAKYYSNAVLVSVGQQYAVGLCGIRLVQSSSSVPKEGANATETS</sequence>
<reference evidence="3 4" key="1">
    <citation type="submission" date="2019-08" db="EMBL/GenBank/DDBJ databases">
        <authorList>
            <person name="Vazquez-Campos X."/>
        </authorList>
    </citation>
    <scope>NUCLEOTIDE SEQUENCE [LARGE SCALE GENOMIC DNA]</scope>
    <source>
        <strain evidence="3">LFW-283_2</strain>
    </source>
</reference>
<protein>
    <submittedName>
        <fullName evidence="3">Uncharacterized protein</fullName>
    </submittedName>
</protein>
<evidence type="ECO:0000313" key="4">
    <source>
        <dbReference type="Proteomes" id="UP000789941"/>
    </source>
</evidence>
<evidence type="ECO:0000256" key="1">
    <source>
        <dbReference type="SAM" id="MobiDB-lite"/>
    </source>
</evidence>
<dbReference type="AlphaFoldDB" id="A0A5E4LKS3"/>
<gene>
    <name evidence="3" type="ORF">LFW2832_00101</name>
</gene>
<proteinExistence type="predicted"/>
<organism evidence="3 4">
    <name type="scientific">Candidatus Bilamarchaeum dharawalense</name>
    <dbReference type="NCBI Taxonomy" id="2885759"/>
    <lineage>
        <taxon>Archaea</taxon>
        <taxon>Candidatus Micrarchaeota</taxon>
        <taxon>Candidatus Micrarchaeia</taxon>
        <taxon>Candidatus Anstonellales</taxon>
        <taxon>Candidatus Bilamarchaeaceae</taxon>
        <taxon>Candidatus Bilamarchaeum</taxon>
    </lineage>
</organism>
<evidence type="ECO:0000313" key="3">
    <source>
        <dbReference type="EMBL" id="VVC02600.1"/>
    </source>
</evidence>
<feature type="region of interest" description="Disordered" evidence="1">
    <location>
        <begin position="1"/>
        <end position="29"/>
    </location>
</feature>
<feature type="transmembrane region" description="Helical" evidence="2">
    <location>
        <begin position="35"/>
        <end position="56"/>
    </location>
</feature>
<accession>A0A5E4LKS3</accession>
<dbReference type="Proteomes" id="UP000789941">
    <property type="component" value="Unassembled WGS sequence"/>
</dbReference>
<keyword evidence="2" id="KW-0812">Transmembrane</keyword>
<name>A0A5E4LKS3_9ARCH</name>
<evidence type="ECO:0000256" key="2">
    <source>
        <dbReference type="SAM" id="Phobius"/>
    </source>
</evidence>
<comment type="caution">
    <text evidence="3">The sequence shown here is derived from an EMBL/GenBank/DDBJ whole genome shotgun (WGS) entry which is preliminary data.</text>
</comment>